<keyword evidence="4" id="KW-0812">Transmembrane</keyword>
<name>A0ABT7LAK2_9BACI</name>
<reference evidence="7 8" key="1">
    <citation type="submission" date="2023-06" db="EMBL/GenBank/DDBJ databases">
        <title>Aquibacillus rhizosphaerae LR5S19.</title>
        <authorList>
            <person name="Sun J.-Q."/>
        </authorList>
    </citation>
    <scope>NUCLEOTIDE SEQUENCE [LARGE SCALE GENOMIC DNA]</scope>
    <source>
        <strain evidence="7 8">LR5S19</strain>
    </source>
</reference>
<gene>
    <name evidence="7" type="ORF">QQS35_20880</name>
</gene>
<accession>A0ABT7LAK2</accession>
<proteinExistence type="inferred from homology"/>
<keyword evidence="3 7" id="KW-0808">Transferase</keyword>
<evidence type="ECO:0000256" key="2">
    <source>
        <dbReference type="ARBA" id="ARBA00022676"/>
    </source>
</evidence>
<dbReference type="PANTHER" id="PTHR43630:SF1">
    <property type="entry name" value="POLY-BETA-1,6-N-ACETYL-D-GLUCOSAMINE SYNTHASE"/>
    <property type="match status" value="1"/>
</dbReference>
<dbReference type="RefSeq" id="WP_285934561.1">
    <property type="nucleotide sequence ID" value="NZ_JASTZU010000063.1"/>
</dbReference>
<dbReference type="InterPro" id="IPR029044">
    <property type="entry name" value="Nucleotide-diphossugar_trans"/>
</dbReference>
<organism evidence="7 8">
    <name type="scientific">Aquibacillus rhizosphaerae</name>
    <dbReference type="NCBI Taxonomy" id="3051431"/>
    <lineage>
        <taxon>Bacteria</taxon>
        <taxon>Bacillati</taxon>
        <taxon>Bacillota</taxon>
        <taxon>Bacilli</taxon>
        <taxon>Bacillales</taxon>
        <taxon>Bacillaceae</taxon>
        <taxon>Aquibacillus</taxon>
    </lineage>
</organism>
<evidence type="ECO:0000256" key="1">
    <source>
        <dbReference type="ARBA" id="ARBA00006739"/>
    </source>
</evidence>
<keyword evidence="2 7" id="KW-0328">Glycosyltransferase</keyword>
<evidence type="ECO:0000259" key="5">
    <source>
        <dbReference type="Pfam" id="PF00535"/>
    </source>
</evidence>
<keyword evidence="4" id="KW-1133">Transmembrane helix</keyword>
<protein>
    <submittedName>
        <fullName evidence="7">Glycosyltransferase</fullName>
        <ecNumber evidence="7">2.4.-.-</ecNumber>
    </submittedName>
</protein>
<dbReference type="Pfam" id="PF13632">
    <property type="entry name" value="Glyco_trans_2_3"/>
    <property type="match status" value="1"/>
</dbReference>
<evidence type="ECO:0000256" key="3">
    <source>
        <dbReference type="ARBA" id="ARBA00022679"/>
    </source>
</evidence>
<evidence type="ECO:0000259" key="6">
    <source>
        <dbReference type="Pfam" id="PF13632"/>
    </source>
</evidence>
<feature type="transmembrane region" description="Helical" evidence="4">
    <location>
        <begin position="336"/>
        <end position="361"/>
    </location>
</feature>
<keyword evidence="4" id="KW-0472">Membrane</keyword>
<dbReference type="EC" id="2.4.-.-" evidence="7"/>
<comment type="caution">
    <text evidence="7">The sequence shown here is derived from an EMBL/GenBank/DDBJ whole genome shotgun (WGS) entry which is preliminary data.</text>
</comment>
<evidence type="ECO:0000313" key="8">
    <source>
        <dbReference type="Proteomes" id="UP001235343"/>
    </source>
</evidence>
<keyword evidence="8" id="KW-1185">Reference proteome</keyword>
<dbReference type="EMBL" id="JASTZU010000063">
    <property type="protein sequence ID" value="MDL4842895.1"/>
    <property type="molecule type" value="Genomic_DNA"/>
</dbReference>
<evidence type="ECO:0000256" key="4">
    <source>
        <dbReference type="SAM" id="Phobius"/>
    </source>
</evidence>
<dbReference type="Pfam" id="PF00535">
    <property type="entry name" value="Glycos_transf_2"/>
    <property type="match status" value="2"/>
</dbReference>
<dbReference type="GO" id="GO:0016757">
    <property type="term" value="F:glycosyltransferase activity"/>
    <property type="evidence" value="ECO:0007669"/>
    <property type="project" value="UniProtKB-KW"/>
</dbReference>
<dbReference type="SUPFAM" id="SSF53448">
    <property type="entry name" value="Nucleotide-diphospho-sugar transferases"/>
    <property type="match status" value="1"/>
</dbReference>
<dbReference type="CDD" id="cd06423">
    <property type="entry name" value="CESA_like"/>
    <property type="match status" value="1"/>
</dbReference>
<dbReference type="Proteomes" id="UP001235343">
    <property type="component" value="Unassembled WGS sequence"/>
</dbReference>
<comment type="similarity">
    <text evidence="1">Belongs to the glycosyltransferase 2 family.</text>
</comment>
<feature type="domain" description="Glycosyltransferase 2-like" evidence="5">
    <location>
        <begin position="44"/>
        <end position="86"/>
    </location>
</feature>
<feature type="transmembrane region" description="Helical" evidence="4">
    <location>
        <begin position="368"/>
        <end position="390"/>
    </location>
</feature>
<dbReference type="PANTHER" id="PTHR43630">
    <property type="entry name" value="POLY-BETA-1,6-N-ACETYL-D-GLUCOSAMINE SYNTHASE"/>
    <property type="match status" value="1"/>
</dbReference>
<evidence type="ECO:0000313" key="7">
    <source>
        <dbReference type="EMBL" id="MDL4842895.1"/>
    </source>
</evidence>
<dbReference type="Gene3D" id="3.90.550.10">
    <property type="entry name" value="Spore Coat Polysaccharide Biosynthesis Protein SpsA, Chain A"/>
    <property type="match status" value="1"/>
</dbReference>
<feature type="domain" description="Glycosyltransferase 2-like" evidence="5">
    <location>
        <begin position="111"/>
        <end position="185"/>
    </location>
</feature>
<feature type="domain" description="Glycosyltransferase 2-like" evidence="6">
    <location>
        <begin position="231"/>
        <end position="364"/>
    </location>
</feature>
<feature type="transmembrane region" description="Helical" evidence="4">
    <location>
        <begin position="402"/>
        <end position="418"/>
    </location>
</feature>
<sequence length="450" mass="51540">MVLSISIYVVIFLVSAKQLRKSYLLHEQQPYQDYLTSYDTKPLTVIVPAYNEERGIYNSVRSLLSMNYPEYEIIIVNDGSKDRTLPLTIEKFSMKPINYPVRKRLLSKPIKQVYQSRTNPNVYLVDKENGGKADALNAGINLSQYPYFCSIDGDSVLDRNAFLKVMKPIIESNEKVIATGGSIRIANGCVIKRGEIMKIALPKSPLVIMQVIEYLRAFLIGRNGLSKFNLLLIISGAFGVFNKEWVIKSGGYRTDTVGEDMELVVKLHQLIKDQKSDKKIIYVPDPVCWTEAPYSTKILRRQRSRWQRGLFESLWNHKHMIGNPKYGLVGMASMPFYLIFELFGVIIEVIGYFIVPFGLLFSMINLPIALLMFSLSVILGSFLSMAAVLLEEWSVNRYPTKKNLIVLFLYALTESLWYKPMTVYWRFEGIIQAFQKSSSWGEMDRKGISE</sequence>
<dbReference type="InterPro" id="IPR001173">
    <property type="entry name" value="Glyco_trans_2-like"/>
</dbReference>